<dbReference type="RefSeq" id="WP_129011545.1">
    <property type="nucleotide sequence ID" value="NZ_CP053835.1"/>
</dbReference>
<dbReference type="AlphaFoldDB" id="A0AAE7BGP4"/>
<dbReference type="Proteomes" id="UP000503313">
    <property type="component" value="Chromosome"/>
</dbReference>
<reference evidence="1 2" key="1">
    <citation type="submission" date="2020-05" db="EMBL/GenBank/DDBJ databases">
        <title>Complete genome sequencing of Campylobacter and Arcobacter type strains.</title>
        <authorList>
            <person name="Miller W.G."/>
            <person name="Yee E."/>
        </authorList>
    </citation>
    <scope>NUCLEOTIDE SEQUENCE [LARGE SCALE GENOMIC DNA]</scope>
    <source>
        <strain evidence="1 2">LMG 25694</strain>
    </source>
</reference>
<protein>
    <submittedName>
        <fullName evidence="1">Uncharacterized protein</fullName>
    </submittedName>
</protein>
<evidence type="ECO:0000313" key="2">
    <source>
        <dbReference type="Proteomes" id="UP000503313"/>
    </source>
</evidence>
<sequence length="370" mass="43628">MLNVFLLTYFTKKLNLVIIEKDNSITNKYGDYLYSIFKEIKIYDCQKKFLSELDSNNFDILLFDNDIYDIESTFLFVKDVHVINPLIKVIIFSKYVDYDILMKCFKYNITGFMCCNSNEQDLKDFLKVSVKKLLMNNSNKFNENKNKFDVIDCLKFLKDEQPNIKLVNHFKGIAIIRAAEILDFNDEIIKIKIDNTQLKTIKINDHVVISSKHLGVEILTITKFFDYEKNEIDLMYNNLIDSYVHHRKKPRVDPKKNSNVIIEINNKLIKVDIINISIDHVLCISKELNPELKIHSNAKIAINCHINNKIANNPNYIIRTNAFVKEMFYTVDGEKILLKFKLDEQDHQILDNYISFRIKEIIRELKNKTI</sequence>
<dbReference type="InterPro" id="IPR011006">
    <property type="entry name" value="CheY-like_superfamily"/>
</dbReference>
<evidence type="ECO:0000313" key="1">
    <source>
        <dbReference type="EMBL" id="QKF77387.1"/>
    </source>
</evidence>
<dbReference type="SUPFAM" id="SSF52172">
    <property type="entry name" value="CheY-like"/>
    <property type="match status" value="1"/>
</dbReference>
<proteinExistence type="predicted"/>
<dbReference type="EMBL" id="CP053835">
    <property type="protein sequence ID" value="QKF77387.1"/>
    <property type="molecule type" value="Genomic_DNA"/>
</dbReference>
<dbReference type="KEGG" id="adz:ADFLV_1356"/>
<keyword evidence="2" id="KW-1185">Reference proteome</keyword>
<gene>
    <name evidence="1" type="ORF">ADFLV_1356</name>
</gene>
<name>A0AAE7BGP4_9BACT</name>
<dbReference type="Gene3D" id="3.40.50.2300">
    <property type="match status" value="1"/>
</dbReference>
<accession>A0AAE7BGP4</accession>
<organism evidence="1 2">
    <name type="scientific">Arcobacter defluvii</name>
    <dbReference type="NCBI Taxonomy" id="873191"/>
    <lineage>
        <taxon>Bacteria</taxon>
        <taxon>Pseudomonadati</taxon>
        <taxon>Campylobacterota</taxon>
        <taxon>Epsilonproteobacteria</taxon>
        <taxon>Campylobacterales</taxon>
        <taxon>Arcobacteraceae</taxon>
        <taxon>Arcobacter</taxon>
    </lineage>
</organism>